<protein>
    <submittedName>
        <fullName evidence="2">Pilus assembly protein PilW</fullName>
    </submittedName>
</protein>
<dbReference type="Pfam" id="PF07963">
    <property type="entry name" value="N_methyl"/>
    <property type="match status" value="1"/>
</dbReference>
<name>A0A5B0WQ15_9GAMM</name>
<gene>
    <name evidence="2" type="ORF">F0M18_17690</name>
</gene>
<proteinExistence type="predicted"/>
<dbReference type="GO" id="GO:0043683">
    <property type="term" value="P:type IV pilus assembly"/>
    <property type="evidence" value="ECO:0007669"/>
    <property type="project" value="InterPro"/>
</dbReference>
<keyword evidence="1" id="KW-0472">Membrane</keyword>
<sequence length="379" mass="41113">MGCSTLQQRRPAGFSLVEMMIATLLGMLLVAWLTQLLLDTTRLNREMSNTSALAERGRLALQLLRQDLRHAGYWHTYQPQYDDPGWTQVPGDVPALVPDPCLGIENWPEDRTSGYIQALLGIAVQSSDAAPGEHCQALLSAERGEPGTDVLVVRHAATCLVGLGICAPAEAGEVAFQASNCASELAAGARYSLAPGVSPLTERDCITPAFRHQLVQNIYFIRNTERGEPALYRSRLGVSAGAPGQLRAQEIVPGVERFRVMLGIDSVGASGSVVDYGSPLVWQDPTVQRVPVNRGDGVPDGAFIHCSEVTPCARSQLVNVTAVRLYLLVRAREESAGYRNDQSYDLGGLVVGPFDDSYKRDVFTATVLLRNIAVRRERG</sequence>
<evidence type="ECO:0000313" key="3">
    <source>
        <dbReference type="Proteomes" id="UP000323708"/>
    </source>
</evidence>
<keyword evidence="3" id="KW-1185">Reference proteome</keyword>
<evidence type="ECO:0000256" key="1">
    <source>
        <dbReference type="SAM" id="Phobius"/>
    </source>
</evidence>
<dbReference type="InterPro" id="IPR012902">
    <property type="entry name" value="N_methyl_site"/>
</dbReference>
<dbReference type="InterPro" id="IPR032092">
    <property type="entry name" value="PilW"/>
</dbReference>
<reference evidence="2 3" key="1">
    <citation type="submission" date="2019-09" db="EMBL/GenBank/DDBJ databases">
        <authorList>
            <person name="Chen X.-Y."/>
        </authorList>
    </citation>
    <scope>NUCLEOTIDE SEQUENCE [LARGE SCALE GENOMIC DNA]</scope>
    <source>
        <strain evidence="2 3">NY5</strain>
    </source>
</reference>
<dbReference type="EMBL" id="VTUX01000010">
    <property type="protein sequence ID" value="KAA1188335.1"/>
    <property type="molecule type" value="Genomic_DNA"/>
</dbReference>
<accession>A0A5B0WQ15</accession>
<keyword evidence="1" id="KW-0812">Transmembrane</keyword>
<keyword evidence="1" id="KW-1133">Transmembrane helix</keyword>
<organism evidence="2 3">
    <name type="scientific">Pseudohalioglobus sediminis</name>
    <dbReference type="NCBI Taxonomy" id="2606449"/>
    <lineage>
        <taxon>Bacteria</taxon>
        <taxon>Pseudomonadati</taxon>
        <taxon>Pseudomonadota</taxon>
        <taxon>Gammaproteobacteria</taxon>
        <taxon>Cellvibrionales</taxon>
        <taxon>Halieaceae</taxon>
        <taxon>Pseudohalioglobus</taxon>
    </lineage>
</organism>
<dbReference type="Pfam" id="PF16074">
    <property type="entry name" value="PilW"/>
    <property type="match status" value="1"/>
</dbReference>
<dbReference type="Proteomes" id="UP000323708">
    <property type="component" value="Unassembled WGS sequence"/>
</dbReference>
<feature type="transmembrane region" description="Helical" evidence="1">
    <location>
        <begin position="12"/>
        <end position="33"/>
    </location>
</feature>
<evidence type="ECO:0000313" key="2">
    <source>
        <dbReference type="EMBL" id="KAA1188335.1"/>
    </source>
</evidence>
<dbReference type="RefSeq" id="WP_149612800.1">
    <property type="nucleotide sequence ID" value="NZ_VTUX01000010.1"/>
</dbReference>
<comment type="caution">
    <text evidence="2">The sequence shown here is derived from an EMBL/GenBank/DDBJ whole genome shotgun (WGS) entry which is preliminary data.</text>
</comment>
<dbReference type="AlphaFoldDB" id="A0A5B0WQ15"/>